<evidence type="ECO:0000313" key="1">
    <source>
        <dbReference type="EnsemblMetazoa" id="PPA37116.1"/>
    </source>
</evidence>
<dbReference type="PANTHER" id="PTHR13232:SF10">
    <property type="entry name" value="NAD(P)H-HYDRATE EPIMERASE"/>
    <property type="match status" value="1"/>
</dbReference>
<sequence length="356" mass="40790">MGDSMDGGRLVNAGARSGHSCSDAGPYCPPFCEGGRWVDEAAGRRDGREVFFCDDNVLVGRFHFHFEMLIVHVLMFHLSSPSSHLRKLQLEIGTIGSDDVIVSRIWGDDDIEAFKRASDPEQGWAIKHGRKVGRYSEATKAFVKAKFDEYAKRGAKLKADEAERLMRADRFIEPKDWMTKSQLRNYINSLKSQLPKMRAWRRQVEHEDMDDEHFEVEVEPSDEDIVITEEDFLHPRCSRNSSLMSTSLYYHMMMVTILLVTSHLPVTIVRTSLMVRWLAVVSRTGLAVWQPILAVWRAILTVWRSTRAIRRNTGSLKCEALSAKFEILDDFRRAAVNAASRFEGCKNIKNIKYEKD</sequence>
<keyword evidence="2" id="KW-1185">Reference proteome</keyword>
<evidence type="ECO:0000313" key="2">
    <source>
        <dbReference type="Proteomes" id="UP000005239"/>
    </source>
</evidence>
<organism evidence="1 2">
    <name type="scientific">Pristionchus pacificus</name>
    <name type="common">Parasitic nematode worm</name>
    <dbReference type="NCBI Taxonomy" id="54126"/>
    <lineage>
        <taxon>Eukaryota</taxon>
        <taxon>Metazoa</taxon>
        <taxon>Ecdysozoa</taxon>
        <taxon>Nematoda</taxon>
        <taxon>Chromadorea</taxon>
        <taxon>Rhabditida</taxon>
        <taxon>Rhabditina</taxon>
        <taxon>Diplogasteromorpha</taxon>
        <taxon>Diplogasteroidea</taxon>
        <taxon>Neodiplogasteridae</taxon>
        <taxon>Pristionchus</taxon>
    </lineage>
</organism>
<dbReference type="EnsemblMetazoa" id="PPA37116.1">
    <property type="protein sequence ID" value="PPA37116.1"/>
    <property type="gene ID" value="WBGene00275485"/>
</dbReference>
<dbReference type="OrthoDB" id="6145519at2759"/>
<dbReference type="PANTHER" id="PTHR13232">
    <property type="entry name" value="NAD(P)H-HYDRATE EPIMERASE"/>
    <property type="match status" value="1"/>
</dbReference>
<name>A0A2A6BFV1_PRIPA</name>
<dbReference type="GO" id="GO:0052856">
    <property type="term" value="F:NAD(P)HX epimerase activity"/>
    <property type="evidence" value="ECO:0000318"/>
    <property type="project" value="GO_Central"/>
</dbReference>
<reference evidence="1" key="2">
    <citation type="submission" date="2022-06" db="UniProtKB">
        <authorList>
            <consortium name="EnsemblMetazoa"/>
        </authorList>
    </citation>
    <scope>IDENTIFICATION</scope>
    <source>
        <strain evidence="1">PS312</strain>
    </source>
</reference>
<protein>
    <submittedName>
        <fullName evidence="1">NAD(P)H-hydrate epimerase</fullName>
    </submittedName>
</protein>
<dbReference type="Proteomes" id="UP000005239">
    <property type="component" value="Unassembled WGS sequence"/>
</dbReference>
<proteinExistence type="predicted"/>
<dbReference type="AlphaFoldDB" id="A0A2A6BFV1"/>
<dbReference type="InterPro" id="IPR032976">
    <property type="entry name" value="YJEFN_prot_NAXE-like"/>
</dbReference>
<accession>A0A2A6BFV1</accession>
<accession>A0A8R1UP94</accession>
<gene>
    <name evidence="1" type="primary">WBGene00275485</name>
</gene>
<dbReference type="GO" id="GO:0005739">
    <property type="term" value="C:mitochondrion"/>
    <property type="evidence" value="ECO:0000318"/>
    <property type="project" value="GO_Central"/>
</dbReference>
<reference evidence="2" key="1">
    <citation type="journal article" date="2008" name="Nat. Genet.">
        <title>The Pristionchus pacificus genome provides a unique perspective on nematode lifestyle and parasitism.</title>
        <authorList>
            <person name="Dieterich C."/>
            <person name="Clifton S.W."/>
            <person name="Schuster L.N."/>
            <person name="Chinwalla A."/>
            <person name="Delehaunty K."/>
            <person name="Dinkelacker I."/>
            <person name="Fulton L."/>
            <person name="Fulton R."/>
            <person name="Godfrey J."/>
            <person name="Minx P."/>
            <person name="Mitreva M."/>
            <person name="Roeseler W."/>
            <person name="Tian H."/>
            <person name="Witte H."/>
            <person name="Yang S.P."/>
            <person name="Wilson R.K."/>
            <person name="Sommer R.J."/>
        </authorList>
    </citation>
    <scope>NUCLEOTIDE SEQUENCE [LARGE SCALE GENOMIC DNA]</scope>
    <source>
        <strain evidence="2">PS312</strain>
    </source>
</reference>